<keyword evidence="1" id="KW-0645">Protease</keyword>
<accession>A0A2A7V0M9</accession>
<reference evidence="2" key="1">
    <citation type="submission" date="2017-09" db="EMBL/GenBank/DDBJ databases">
        <title>FDA dAtabase for Regulatory Grade micrObial Sequences (FDA-ARGOS): Supporting development and validation of Infectious Disease Dx tests.</title>
        <authorList>
            <person name="Minogue T."/>
            <person name="Wolcott M."/>
            <person name="Wasieloski L."/>
            <person name="Aguilar W."/>
            <person name="Moore D."/>
            <person name="Tallon L."/>
            <person name="Sadzewicz L."/>
            <person name="Ott S."/>
            <person name="Zhao X."/>
            <person name="Nagaraj S."/>
            <person name="Vavikolanu K."/>
            <person name="Aluvathingal J."/>
            <person name="Nadendla S."/>
            <person name="Sichtig H."/>
        </authorList>
    </citation>
    <scope>NUCLEOTIDE SEQUENCE [LARGE SCALE GENOMIC DNA]</scope>
    <source>
        <strain evidence="2">FDAARGOS_394</strain>
    </source>
</reference>
<dbReference type="InterPro" id="IPR034122">
    <property type="entry name" value="Retropepsin-like_bacterial"/>
</dbReference>
<proteinExistence type="predicted"/>
<dbReference type="SUPFAM" id="SSF50630">
    <property type="entry name" value="Acid proteases"/>
    <property type="match status" value="1"/>
</dbReference>
<evidence type="ECO:0000313" key="2">
    <source>
        <dbReference type="Proteomes" id="UP000220246"/>
    </source>
</evidence>
<gene>
    <name evidence="1" type="ORF">CRM82_12495</name>
</gene>
<sequence length="150" mass="16015">MALFWLAALGALYLAMDRWLQPAVITVQADGSVQLQRHRNGHFYAAGHVNGQPVQFMVDTGATAVAVTDALAEAAGLRGGRSATFSTANGDRQGRLVRADTVAVGPLTVHQLTVGTGYTGATPQSALLGQNFLRHFDVRMQGDVMELRPR</sequence>
<dbReference type="Gene3D" id="2.40.70.10">
    <property type="entry name" value="Acid Proteases"/>
    <property type="match status" value="1"/>
</dbReference>
<dbReference type="AlphaFoldDB" id="A0A2A7V0M9"/>
<dbReference type="STRING" id="1219032.GCA_001515545_01193"/>
<keyword evidence="1" id="KW-0378">Hydrolase</keyword>
<comment type="caution">
    <text evidence="1">The sequence shown here is derived from an EMBL/GenBank/DDBJ whole genome shotgun (WGS) entry which is preliminary data.</text>
</comment>
<dbReference type="EMBL" id="PDEA01000001">
    <property type="protein sequence ID" value="PEH91053.1"/>
    <property type="molecule type" value="Genomic_DNA"/>
</dbReference>
<organism evidence="1 2">
    <name type="scientific">Comamonas terrigena</name>
    <dbReference type="NCBI Taxonomy" id="32013"/>
    <lineage>
        <taxon>Bacteria</taxon>
        <taxon>Pseudomonadati</taxon>
        <taxon>Pseudomonadota</taxon>
        <taxon>Betaproteobacteria</taxon>
        <taxon>Burkholderiales</taxon>
        <taxon>Comamonadaceae</taxon>
        <taxon>Comamonas</taxon>
    </lineage>
</organism>
<dbReference type="Proteomes" id="UP000220246">
    <property type="component" value="Unassembled WGS sequence"/>
</dbReference>
<dbReference type="GO" id="GO:0004190">
    <property type="term" value="F:aspartic-type endopeptidase activity"/>
    <property type="evidence" value="ECO:0007669"/>
    <property type="project" value="InterPro"/>
</dbReference>
<dbReference type="OrthoDB" id="185963at2"/>
<keyword evidence="2" id="KW-1185">Reference proteome</keyword>
<dbReference type="Pfam" id="PF13975">
    <property type="entry name" value="gag-asp_proteas"/>
    <property type="match status" value="1"/>
</dbReference>
<dbReference type="CDD" id="cd05483">
    <property type="entry name" value="retropepsin_like_bacteria"/>
    <property type="match status" value="1"/>
</dbReference>
<dbReference type="GO" id="GO:0006508">
    <property type="term" value="P:proteolysis"/>
    <property type="evidence" value="ECO:0007669"/>
    <property type="project" value="UniProtKB-KW"/>
</dbReference>
<dbReference type="InterPro" id="IPR021109">
    <property type="entry name" value="Peptidase_aspartic_dom_sf"/>
</dbReference>
<name>A0A2A7V0M9_COMTR</name>
<dbReference type="InterPro" id="IPR001969">
    <property type="entry name" value="Aspartic_peptidase_AS"/>
</dbReference>
<dbReference type="PROSITE" id="PS00141">
    <property type="entry name" value="ASP_PROTEASE"/>
    <property type="match status" value="1"/>
</dbReference>
<evidence type="ECO:0000313" key="1">
    <source>
        <dbReference type="EMBL" id="PEH91053.1"/>
    </source>
</evidence>
<dbReference type="InterPro" id="IPR011969">
    <property type="entry name" value="Clan_AA_Asp_peptidase_C"/>
</dbReference>
<protein>
    <submittedName>
        <fullName evidence="1">TIGR02281 family clan AA aspartic protease</fullName>
    </submittedName>
</protein>
<dbReference type="NCBIfam" id="TIGR02281">
    <property type="entry name" value="clan_AA_DTGA"/>
    <property type="match status" value="1"/>
</dbReference>